<proteinExistence type="predicted"/>
<accession>A0A0E9S3G6</accession>
<dbReference type="EMBL" id="GBXM01072850">
    <property type="protein sequence ID" value="JAH35727.1"/>
    <property type="molecule type" value="Transcribed_RNA"/>
</dbReference>
<reference evidence="1" key="1">
    <citation type="submission" date="2014-11" db="EMBL/GenBank/DDBJ databases">
        <authorList>
            <person name="Amaro Gonzalez C."/>
        </authorList>
    </citation>
    <scope>NUCLEOTIDE SEQUENCE</scope>
</reference>
<evidence type="ECO:0000313" key="1">
    <source>
        <dbReference type="EMBL" id="JAH35727.1"/>
    </source>
</evidence>
<dbReference type="AlphaFoldDB" id="A0A0E9S3G6"/>
<protein>
    <submittedName>
        <fullName evidence="1">Uncharacterized protein</fullName>
    </submittedName>
</protein>
<name>A0A0E9S3G6_ANGAN</name>
<organism evidence="1">
    <name type="scientific">Anguilla anguilla</name>
    <name type="common">European freshwater eel</name>
    <name type="synonym">Muraena anguilla</name>
    <dbReference type="NCBI Taxonomy" id="7936"/>
    <lineage>
        <taxon>Eukaryota</taxon>
        <taxon>Metazoa</taxon>
        <taxon>Chordata</taxon>
        <taxon>Craniata</taxon>
        <taxon>Vertebrata</taxon>
        <taxon>Euteleostomi</taxon>
        <taxon>Actinopterygii</taxon>
        <taxon>Neopterygii</taxon>
        <taxon>Teleostei</taxon>
        <taxon>Anguilliformes</taxon>
        <taxon>Anguillidae</taxon>
        <taxon>Anguilla</taxon>
    </lineage>
</organism>
<reference evidence="1" key="2">
    <citation type="journal article" date="2015" name="Fish Shellfish Immunol.">
        <title>Early steps in the European eel (Anguilla anguilla)-Vibrio vulnificus interaction in the gills: Role of the RtxA13 toxin.</title>
        <authorList>
            <person name="Callol A."/>
            <person name="Pajuelo D."/>
            <person name="Ebbesson L."/>
            <person name="Teles M."/>
            <person name="MacKenzie S."/>
            <person name="Amaro C."/>
        </authorList>
    </citation>
    <scope>NUCLEOTIDE SEQUENCE</scope>
</reference>
<sequence>MELTIFCLQHIKLNNRRVRGRKPVHFKNK</sequence>